<dbReference type="RefSeq" id="WP_213730609.1">
    <property type="nucleotide sequence ID" value="NZ_CAJNLX020000001.1"/>
</dbReference>
<keyword evidence="2" id="KW-1185">Reference proteome</keyword>
<dbReference type="EMBL" id="CP114564">
    <property type="protein sequence ID" value="WAZ55788.1"/>
    <property type="molecule type" value="Genomic_DNA"/>
</dbReference>
<gene>
    <name evidence="1" type="ORF">O4000_15920</name>
</gene>
<sequence>MDKGLDVNINAELKADLQPVIASTPNAFSKLFDLLFGVKHAERKHTIEMIEAQKIRDKAAIADGMAIFSIEEKKLKIIDDRSENETSSLIENKVSNDEIRNILRCAKHSATELLDKEIPSDKEISNNFFNRWRNEAKLIDDEYAQSIWGRVLAEEIQHPETISLRTLDVLKNLSKSEAELFNNMGNYVVFDSSLITGSHISEPQIKTLTEAGLVIFAGVYRSGTWLRTRLTYKDSEPVTGHYLDFNSTLFFNNEIQIEEDINISFIPLTEQGKAIYKIAAKNNSWDPKLIASAIFEKNKKLKILTTYKYSNYLKNNNIDMDNPIYYNREDFDLTSTEK</sequence>
<dbReference type="Proteomes" id="UP001164536">
    <property type="component" value="Chromosome"/>
</dbReference>
<reference evidence="1" key="1">
    <citation type="submission" date="2022-12" db="EMBL/GenBank/DDBJ databases">
        <title>2953647.</title>
        <authorList>
            <person name="Hergert J."/>
            <person name="Casey R."/>
            <person name="Wagner J."/>
            <person name="Young E.L."/>
            <person name="Oakeson K.F."/>
        </authorList>
    </citation>
    <scope>NUCLEOTIDE SEQUENCE</scope>
    <source>
        <strain evidence="1">2953647</strain>
    </source>
</reference>
<evidence type="ECO:0000313" key="1">
    <source>
        <dbReference type="EMBL" id="WAZ55788.1"/>
    </source>
</evidence>
<name>A0ABY7KUJ5_CITFR</name>
<accession>A0ABY7KUJ5</accession>
<dbReference type="InterPro" id="IPR021254">
    <property type="entry name" value="DUF2806"/>
</dbReference>
<evidence type="ECO:0000313" key="2">
    <source>
        <dbReference type="Proteomes" id="UP001164536"/>
    </source>
</evidence>
<proteinExistence type="predicted"/>
<dbReference type="Pfam" id="PF10987">
    <property type="entry name" value="DUF2806"/>
    <property type="match status" value="1"/>
</dbReference>
<protein>
    <submittedName>
        <fullName evidence="1">DUF2806 domain-containing protein</fullName>
    </submittedName>
</protein>
<organism evidence="1 2">
    <name type="scientific">Citrobacter freundii</name>
    <dbReference type="NCBI Taxonomy" id="546"/>
    <lineage>
        <taxon>Bacteria</taxon>
        <taxon>Pseudomonadati</taxon>
        <taxon>Pseudomonadota</taxon>
        <taxon>Gammaproteobacteria</taxon>
        <taxon>Enterobacterales</taxon>
        <taxon>Enterobacteriaceae</taxon>
        <taxon>Citrobacter</taxon>
        <taxon>Citrobacter freundii complex</taxon>
    </lineage>
</organism>